<comment type="catalytic activity">
    <reaction evidence="10 12">
        <text>N(6)-[(R)-S(8)-aminomethyldihydrolipoyl]-L-lysyl-[protein] + (6S)-5,6,7,8-tetrahydrofolate = N(6)-[(R)-dihydrolipoyl]-L-lysyl-[protein] + (6R)-5,10-methylene-5,6,7,8-tetrahydrofolate + NH4(+)</text>
        <dbReference type="Rhea" id="RHEA:16945"/>
        <dbReference type="Rhea" id="RHEA-COMP:10475"/>
        <dbReference type="Rhea" id="RHEA-COMP:10492"/>
        <dbReference type="ChEBI" id="CHEBI:15636"/>
        <dbReference type="ChEBI" id="CHEBI:28938"/>
        <dbReference type="ChEBI" id="CHEBI:57453"/>
        <dbReference type="ChEBI" id="CHEBI:83100"/>
        <dbReference type="ChEBI" id="CHEBI:83143"/>
        <dbReference type="EC" id="2.1.2.10"/>
    </reaction>
</comment>
<evidence type="ECO:0000259" key="14">
    <source>
        <dbReference type="Pfam" id="PF01571"/>
    </source>
</evidence>
<keyword evidence="17" id="KW-1185">Reference proteome</keyword>
<evidence type="ECO:0000256" key="5">
    <source>
        <dbReference type="ARBA" id="ARBA00022576"/>
    </source>
</evidence>
<feature type="compositionally biased region" description="Low complexity" evidence="13">
    <location>
        <begin position="20"/>
        <end position="37"/>
    </location>
</feature>
<dbReference type="VEuPathDB" id="FungiDB:PV09_09410"/>
<dbReference type="InterPro" id="IPR029043">
    <property type="entry name" value="GcvT/YgfZ_C"/>
</dbReference>
<dbReference type="Gene3D" id="3.30.1360.120">
    <property type="entry name" value="Probable tRNA modification gtpase trme, domain 1"/>
    <property type="match status" value="1"/>
</dbReference>
<evidence type="ECO:0000256" key="8">
    <source>
        <dbReference type="ARBA" id="ARBA00023128"/>
    </source>
</evidence>
<feature type="compositionally biased region" description="Low complexity" evidence="13">
    <location>
        <begin position="44"/>
        <end position="58"/>
    </location>
</feature>
<evidence type="ECO:0000256" key="4">
    <source>
        <dbReference type="ARBA" id="ARBA00012616"/>
    </source>
</evidence>
<dbReference type="AlphaFoldDB" id="A0A0D1ZXN3"/>
<comment type="subunit">
    <text evidence="3 12">The glycine cleavage system is composed of four proteins: P, T, L and H.</text>
</comment>
<evidence type="ECO:0000256" key="6">
    <source>
        <dbReference type="ARBA" id="ARBA00022679"/>
    </source>
</evidence>
<dbReference type="Pfam" id="PF08669">
    <property type="entry name" value="GCV_T_C"/>
    <property type="match status" value="1"/>
</dbReference>
<dbReference type="EMBL" id="KN847594">
    <property type="protein sequence ID" value="KIV98839.1"/>
    <property type="molecule type" value="Genomic_DNA"/>
</dbReference>
<dbReference type="HOGENOM" id="CLU_007884_10_0_1"/>
<dbReference type="InterPro" id="IPR013977">
    <property type="entry name" value="GcvT_C"/>
</dbReference>
<keyword evidence="5 12" id="KW-0032">Aminotransferase</keyword>
<dbReference type="Pfam" id="PF01571">
    <property type="entry name" value="GCV_T"/>
    <property type="match status" value="1"/>
</dbReference>
<comment type="similarity">
    <text evidence="2 12">Belongs to the GcvT family.</text>
</comment>
<dbReference type="InterPro" id="IPR006222">
    <property type="entry name" value="GCVT_N"/>
</dbReference>
<name>A0A0D1ZXN3_9PEZI</name>
<dbReference type="RefSeq" id="XP_016208709.1">
    <property type="nucleotide sequence ID" value="XM_016363467.1"/>
</dbReference>
<dbReference type="GO" id="GO:0006546">
    <property type="term" value="P:glycine catabolic process"/>
    <property type="evidence" value="ECO:0007669"/>
    <property type="project" value="InterPro"/>
</dbReference>
<feature type="domain" description="GCVT N-terminal" evidence="14">
    <location>
        <begin position="85"/>
        <end position="365"/>
    </location>
</feature>
<dbReference type="GO" id="GO:0005960">
    <property type="term" value="C:glycine cleavage complex"/>
    <property type="evidence" value="ECO:0007669"/>
    <property type="project" value="InterPro"/>
</dbReference>
<protein>
    <recommendedName>
        <fullName evidence="4 12">Aminomethyltransferase</fullName>
        <ecNumber evidence="4 12">2.1.2.10</ecNumber>
    </recommendedName>
    <alternativeName>
        <fullName evidence="9 12">Glycine cleavage system T protein</fullName>
    </alternativeName>
</protein>
<dbReference type="PIRSF" id="PIRSF006487">
    <property type="entry name" value="GcvT"/>
    <property type="match status" value="1"/>
</dbReference>
<dbReference type="InterPro" id="IPR027266">
    <property type="entry name" value="TrmE/GcvT-like"/>
</dbReference>
<evidence type="ECO:0000256" key="1">
    <source>
        <dbReference type="ARBA" id="ARBA00004173"/>
    </source>
</evidence>
<dbReference type="Proteomes" id="UP000053259">
    <property type="component" value="Unassembled WGS sequence"/>
</dbReference>
<evidence type="ECO:0000256" key="9">
    <source>
        <dbReference type="ARBA" id="ARBA00031395"/>
    </source>
</evidence>
<organism evidence="16 17">
    <name type="scientific">Verruconis gallopava</name>
    <dbReference type="NCBI Taxonomy" id="253628"/>
    <lineage>
        <taxon>Eukaryota</taxon>
        <taxon>Fungi</taxon>
        <taxon>Dikarya</taxon>
        <taxon>Ascomycota</taxon>
        <taxon>Pezizomycotina</taxon>
        <taxon>Dothideomycetes</taxon>
        <taxon>Pleosporomycetidae</taxon>
        <taxon>Venturiales</taxon>
        <taxon>Sympoventuriaceae</taxon>
        <taxon>Verruconis</taxon>
    </lineage>
</organism>
<dbReference type="PANTHER" id="PTHR43757">
    <property type="entry name" value="AMINOMETHYLTRANSFERASE"/>
    <property type="match status" value="1"/>
</dbReference>
<comment type="subcellular location">
    <subcellularLocation>
        <location evidence="1 12">Mitochondrion</location>
    </subcellularLocation>
</comment>
<keyword evidence="8 12" id="KW-0496">Mitochondrion</keyword>
<evidence type="ECO:0000256" key="2">
    <source>
        <dbReference type="ARBA" id="ARBA00008609"/>
    </source>
</evidence>
<evidence type="ECO:0000313" key="16">
    <source>
        <dbReference type="EMBL" id="KIV98839.1"/>
    </source>
</evidence>
<dbReference type="OrthoDB" id="10263536at2759"/>
<feature type="domain" description="Aminomethyltransferase C-terminal" evidence="15">
    <location>
        <begin position="395"/>
        <end position="473"/>
    </location>
</feature>
<accession>A0A0D1ZXN3</accession>
<dbReference type="Gene3D" id="4.10.1250.10">
    <property type="entry name" value="Aminomethyltransferase fragment"/>
    <property type="match status" value="1"/>
</dbReference>
<feature type="binding site" evidence="11">
    <location>
        <position position="296"/>
    </location>
    <ligand>
        <name>substrate</name>
    </ligand>
</feature>
<dbReference type="STRING" id="253628.A0A0D1ZXN3"/>
<gene>
    <name evidence="16" type="ORF">PV09_09410</name>
</gene>
<dbReference type="FunFam" id="3.30.70.1400:FF:000001">
    <property type="entry name" value="Aminomethyltransferase"/>
    <property type="match status" value="1"/>
</dbReference>
<dbReference type="PANTHER" id="PTHR43757:SF2">
    <property type="entry name" value="AMINOMETHYLTRANSFERASE, MITOCHONDRIAL"/>
    <property type="match status" value="1"/>
</dbReference>
<dbReference type="SUPFAM" id="SSF103025">
    <property type="entry name" value="Folate-binding domain"/>
    <property type="match status" value="1"/>
</dbReference>
<reference evidence="16 17" key="1">
    <citation type="submission" date="2015-01" db="EMBL/GenBank/DDBJ databases">
        <title>The Genome Sequence of Ochroconis gallopava CBS43764.</title>
        <authorList>
            <consortium name="The Broad Institute Genomics Platform"/>
            <person name="Cuomo C."/>
            <person name="de Hoog S."/>
            <person name="Gorbushina A."/>
            <person name="Stielow B."/>
            <person name="Teixiera M."/>
            <person name="Abouelleil A."/>
            <person name="Chapman S.B."/>
            <person name="Priest M."/>
            <person name="Young S.K."/>
            <person name="Wortman J."/>
            <person name="Nusbaum C."/>
            <person name="Birren B."/>
        </authorList>
    </citation>
    <scope>NUCLEOTIDE SEQUENCE [LARGE SCALE GENOMIC DNA]</scope>
    <source>
        <strain evidence="16 17">CBS 43764</strain>
    </source>
</reference>
<dbReference type="GO" id="GO:0008483">
    <property type="term" value="F:transaminase activity"/>
    <property type="evidence" value="ECO:0007669"/>
    <property type="project" value="UniProtKB-KW"/>
</dbReference>
<evidence type="ECO:0000256" key="13">
    <source>
        <dbReference type="SAM" id="MobiDB-lite"/>
    </source>
</evidence>
<feature type="region of interest" description="Disordered" evidence="13">
    <location>
        <begin position="1"/>
        <end position="58"/>
    </location>
</feature>
<dbReference type="Gene3D" id="2.40.30.110">
    <property type="entry name" value="Aminomethyltransferase beta-barrel domains"/>
    <property type="match status" value="1"/>
</dbReference>
<proteinExistence type="inferred from homology"/>
<sequence length="481" mass="51392">MSARRGIGLARSLSRDLRSQRSLSTAAQLRVAASAAQRPRRRPCAPARPSPASAALPSTCWRGEVRSASSDAATSAAAAPKKTPLYDFHVSKGGKMVEFGGFSMPVTYSDMTISESSLWTRENASLFDVSHMLQHELSGPGAAAFLASITPIDPQSLPPFHSSLSALLHPTGGIVDDCIITNLGTRDGVPVFYFVTNAGNRDKDIKYLAEQLKTFQDDAKNDKVDWKMLTDNGLIAVQGPAAAEVLTQVGAVDPKDGSKWDFNKLYFGQCAYIRFGDMARPCLVSRGGYTGEDGFEISVPSAGRLGENKTLKLAELLLKTSDKLRLAGLGARDTLRLEAGMCLYGHDIDDTTTPVEAGLSWIIPKSRRATGGFLGADTILSQLKPKKDGGSGVSRRRVGFTINDKAPAREGCKIVSESGEEIGVITSGGPSPCLGKNIAMGYIKDGMHKSGTEVGVVVRNKTRKAVVTKMPFVPSKYFKGS</sequence>
<comment type="function">
    <text evidence="12">The glycine cleavage system catalyzes the degradation of glycine.</text>
</comment>
<evidence type="ECO:0000256" key="12">
    <source>
        <dbReference type="RuleBase" id="RU003981"/>
    </source>
</evidence>
<evidence type="ECO:0000256" key="7">
    <source>
        <dbReference type="ARBA" id="ARBA00022946"/>
    </source>
</evidence>
<dbReference type="FunFam" id="2.40.30.110:FF:000002">
    <property type="entry name" value="Aminomethyltransferase"/>
    <property type="match status" value="1"/>
</dbReference>
<dbReference type="NCBIfam" id="TIGR00528">
    <property type="entry name" value="gcvT"/>
    <property type="match status" value="1"/>
</dbReference>
<dbReference type="InParanoid" id="A0A0D1ZXN3"/>
<dbReference type="FunCoup" id="A0A0D1ZXN3">
    <property type="interactions" value="1182"/>
</dbReference>
<dbReference type="InterPro" id="IPR028896">
    <property type="entry name" value="GcvT/YgfZ/DmdA"/>
</dbReference>
<dbReference type="GeneID" id="27317383"/>
<keyword evidence="6 12" id="KW-0808">Transferase</keyword>
<keyword evidence="7 12" id="KW-0809">Transit peptide</keyword>
<evidence type="ECO:0000313" key="17">
    <source>
        <dbReference type="Proteomes" id="UP000053259"/>
    </source>
</evidence>
<evidence type="ECO:0000256" key="11">
    <source>
        <dbReference type="PIRSR" id="PIRSR006487-1"/>
    </source>
</evidence>
<evidence type="ECO:0000256" key="3">
    <source>
        <dbReference type="ARBA" id="ARBA00011690"/>
    </source>
</evidence>
<dbReference type="Gene3D" id="3.30.70.1400">
    <property type="entry name" value="Aminomethyltransferase beta-barrel domains"/>
    <property type="match status" value="1"/>
</dbReference>
<dbReference type="GO" id="GO:0005739">
    <property type="term" value="C:mitochondrion"/>
    <property type="evidence" value="ECO:0007669"/>
    <property type="project" value="UniProtKB-SubCell"/>
</dbReference>
<dbReference type="SUPFAM" id="SSF101790">
    <property type="entry name" value="Aminomethyltransferase beta-barrel domain"/>
    <property type="match status" value="1"/>
</dbReference>
<dbReference type="GO" id="GO:0004047">
    <property type="term" value="F:aminomethyltransferase activity"/>
    <property type="evidence" value="ECO:0007669"/>
    <property type="project" value="UniProtKB-EC"/>
</dbReference>
<dbReference type="FunFam" id="4.10.1250.10:FF:000002">
    <property type="entry name" value="Aminomethyltransferase"/>
    <property type="match status" value="1"/>
</dbReference>
<dbReference type="NCBIfam" id="NF001567">
    <property type="entry name" value="PRK00389.1"/>
    <property type="match status" value="1"/>
</dbReference>
<dbReference type="InterPro" id="IPR006223">
    <property type="entry name" value="GcvT"/>
</dbReference>
<evidence type="ECO:0000259" key="15">
    <source>
        <dbReference type="Pfam" id="PF08669"/>
    </source>
</evidence>
<dbReference type="EC" id="2.1.2.10" evidence="4 12"/>
<evidence type="ECO:0000256" key="10">
    <source>
        <dbReference type="ARBA" id="ARBA00047665"/>
    </source>
</evidence>